<evidence type="ECO:0000313" key="2">
    <source>
        <dbReference type="Proteomes" id="UP000471409"/>
    </source>
</evidence>
<organism evidence="1 2">
    <name type="scientific">Rhizobium leguminosarum</name>
    <dbReference type="NCBI Taxonomy" id="384"/>
    <lineage>
        <taxon>Bacteria</taxon>
        <taxon>Pseudomonadati</taxon>
        <taxon>Pseudomonadota</taxon>
        <taxon>Alphaproteobacteria</taxon>
        <taxon>Hyphomicrobiales</taxon>
        <taxon>Rhizobiaceae</taxon>
        <taxon>Rhizobium/Agrobacterium group</taxon>
        <taxon>Rhizobium</taxon>
    </lineage>
</organism>
<accession>A0A6P0DRV0</accession>
<evidence type="ECO:0000313" key="1">
    <source>
        <dbReference type="EMBL" id="NEK55788.1"/>
    </source>
</evidence>
<dbReference type="EMBL" id="WXXP01000881">
    <property type="protein sequence ID" value="NEK55788.1"/>
    <property type="molecule type" value="Genomic_DNA"/>
</dbReference>
<feature type="non-terminal residue" evidence="1">
    <location>
        <position position="1"/>
    </location>
</feature>
<sequence>LQMHNTRLDEKLTLLPKSVRHTVKEVDDDF</sequence>
<dbReference type="Proteomes" id="UP000471409">
    <property type="component" value="Unassembled WGS sequence"/>
</dbReference>
<dbReference type="AlphaFoldDB" id="A0A6P0DRV0"/>
<name>A0A6P0DRV0_RHILE</name>
<protein>
    <submittedName>
        <fullName evidence="1">Transcriptional regulator</fullName>
    </submittedName>
</protein>
<gene>
    <name evidence="1" type="ORF">GUK36_41910</name>
</gene>
<reference evidence="1 2" key="1">
    <citation type="submission" date="2020-01" db="EMBL/GenBank/DDBJ databases">
        <title>Rhizobium genotypes associated with high levels of biological nitrogen fixation by grain legumes in a temperate-maritime cropping system.</title>
        <authorList>
            <person name="Maluk M."/>
            <person name="Francesc Ferrando Molina F."/>
            <person name="Lopez Del Egido L."/>
            <person name="Lafos M."/>
            <person name="Langarica-Fuentes A."/>
            <person name="Gebre Yohannes G."/>
            <person name="Young M.W."/>
            <person name="Martin P."/>
            <person name="Gantlett R."/>
            <person name="Kenicer G."/>
            <person name="Hawes C."/>
            <person name="Begg G.S."/>
            <person name="Quilliam R.S."/>
            <person name="Squire G.R."/>
            <person name="Poole P.S."/>
            <person name="Young P.W."/>
            <person name="Iannetta P.M."/>
            <person name="James E.K."/>
        </authorList>
    </citation>
    <scope>NUCLEOTIDE SEQUENCE [LARGE SCALE GENOMIC DNA]</scope>
    <source>
        <strain evidence="1 2">JHI944</strain>
    </source>
</reference>
<proteinExistence type="predicted"/>
<comment type="caution">
    <text evidence="1">The sequence shown here is derived from an EMBL/GenBank/DDBJ whole genome shotgun (WGS) entry which is preliminary data.</text>
</comment>